<organism evidence="1 2">
    <name type="scientific">Lyophyllum shimeji</name>
    <name type="common">Hon-shimeji</name>
    <name type="synonym">Tricholoma shimeji</name>
    <dbReference type="NCBI Taxonomy" id="47721"/>
    <lineage>
        <taxon>Eukaryota</taxon>
        <taxon>Fungi</taxon>
        <taxon>Dikarya</taxon>
        <taxon>Basidiomycota</taxon>
        <taxon>Agaricomycotina</taxon>
        <taxon>Agaricomycetes</taxon>
        <taxon>Agaricomycetidae</taxon>
        <taxon>Agaricales</taxon>
        <taxon>Tricholomatineae</taxon>
        <taxon>Lyophyllaceae</taxon>
        <taxon>Lyophyllum</taxon>
    </lineage>
</organism>
<protein>
    <submittedName>
        <fullName evidence="1">Uncharacterized protein</fullName>
    </submittedName>
</protein>
<keyword evidence="2" id="KW-1185">Reference proteome</keyword>
<proteinExistence type="predicted"/>
<dbReference type="Proteomes" id="UP001063166">
    <property type="component" value="Unassembled WGS sequence"/>
</dbReference>
<evidence type="ECO:0000313" key="1">
    <source>
        <dbReference type="EMBL" id="GLB43291.1"/>
    </source>
</evidence>
<accession>A0A9P3PY50</accession>
<comment type="caution">
    <text evidence="1">The sequence shown here is derived from an EMBL/GenBank/DDBJ whole genome shotgun (WGS) entry which is preliminary data.</text>
</comment>
<dbReference type="EMBL" id="BRPK01000013">
    <property type="protein sequence ID" value="GLB43291.1"/>
    <property type="molecule type" value="Genomic_DNA"/>
</dbReference>
<sequence>MTGRLNLSSVGHWGVFISTGTGDISLLRYNITLIPLVLSEHLLVSPKNSFGDWACRRLEDRVGYLDADLTEYTIINLSSKASIKIPIANSSNVKALPVRRSSMGGTPPFVARVSSPRPEMYITPDSLAAVDWMTGDVLTWYLTASSQARMTHMESSTWKITSPDHQVSGLINVKSYNGRSAVETISFMDAQYWPGVGSHKAPHLRDRPIVMFV</sequence>
<reference evidence="1" key="1">
    <citation type="submission" date="2022-07" db="EMBL/GenBank/DDBJ databases">
        <title>The genome of Lyophyllum shimeji provides insight into the initial evolution of ectomycorrhizal fungal genome.</title>
        <authorList>
            <person name="Kobayashi Y."/>
            <person name="Shibata T."/>
            <person name="Hirakawa H."/>
            <person name="Shigenobu S."/>
            <person name="Nishiyama T."/>
            <person name="Yamada A."/>
            <person name="Hasebe M."/>
            <person name="Kawaguchi M."/>
        </authorList>
    </citation>
    <scope>NUCLEOTIDE SEQUENCE</scope>
    <source>
        <strain evidence="1">AT787</strain>
    </source>
</reference>
<dbReference type="AlphaFoldDB" id="A0A9P3PY50"/>
<name>A0A9P3PY50_LYOSH</name>
<gene>
    <name evidence="1" type="ORF">LshimejAT787_1301920</name>
</gene>
<evidence type="ECO:0000313" key="2">
    <source>
        <dbReference type="Proteomes" id="UP001063166"/>
    </source>
</evidence>